<evidence type="ECO:0000313" key="3">
    <source>
        <dbReference type="Proteomes" id="UP001196413"/>
    </source>
</evidence>
<comment type="caution">
    <text evidence="2">The sequence shown here is derived from an EMBL/GenBank/DDBJ whole genome shotgun (WGS) entry which is preliminary data.</text>
</comment>
<proteinExistence type="predicted"/>
<protein>
    <submittedName>
        <fullName evidence="2">Uncharacterized protein</fullName>
    </submittedName>
</protein>
<evidence type="ECO:0000313" key="2">
    <source>
        <dbReference type="EMBL" id="KAJ1374662.1"/>
    </source>
</evidence>
<accession>A0AAD5WLA0</accession>
<reference evidence="2" key="1">
    <citation type="submission" date="2021-06" db="EMBL/GenBank/DDBJ databases">
        <title>Parelaphostrongylus tenuis whole genome reference sequence.</title>
        <authorList>
            <person name="Garwood T.J."/>
            <person name="Larsen P.A."/>
            <person name="Fountain-Jones N.M."/>
            <person name="Garbe J.R."/>
            <person name="Macchietto M.G."/>
            <person name="Kania S.A."/>
            <person name="Gerhold R.W."/>
            <person name="Richards J.E."/>
            <person name="Wolf T.M."/>
        </authorList>
    </citation>
    <scope>NUCLEOTIDE SEQUENCE</scope>
    <source>
        <strain evidence="2">MNPRO001-30</strain>
        <tissue evidence="2">Meninges</tissue>
    </source>
</reference>
<feature type="compositionally biased region" description="Polar residues" evidence="1">
    <location>
        <begin position="1"/>
        <end position="12"/>
    </location>
</feature>
<evidence type="ECO:0000256" key="1">
    <source>
        <dbReference type="SAM" id="MobiDB-lite"/>
    </source>
</evidence>
<name>A0AAD5WLA0_PARTN</name>
<keyword evidence="3" id="KW-1185">Reference proteome</keyword>
<feature type="region of interest" description="Disordered" evidence="1">
    <location>
        <begin position="1"/>
        <end position="53"/>
    </location>
</feature>
<dbReference type="EMBL" id="JAHQIW010007477">
    <property type="protein sequence ID" value="KAJ1374662.1"/>
    <property type="molecule type" value="Genomic_DNA"/>
</dbReference>
<dbReference type="Proteomes" id="UP001196413">
    <property type="component" value="Unassembled WGS sequence"/>
</dbReference>
<organism evidence="2 3">
    <name type="scientific">Parelaphostrongylus tenuis</name>
    <name type="common">Meningeal worm</name>
    <dbReference type="NCBI Taxonomy" id="148309"/>
    <lineage>
        <taxon>Eukaryota</taxon>
        <taxon>Metazoa</taxon>
        <taxon>Ecdysozoa</taxon>
        <taxon>Nematoda</taxon>
        <taxon>Chromadorea</taxon>
        <taxon>Rhabditida</taxon>
        <taxon>Rhabditina</taxon>
        <taxon>Rhabditomorpha</taxon>
        <taxon>Strongyloidea</taxon>
        <taxon>Metastrongylidae</taxon>
        <taxon>Parelaphostrongylus</taxon>
    </lineage>
</organism>
<gene>
    <name evidence="2" type="ORF">KIN20_037396</name>
</gene>
<sequence length="150" mass="17482">MGRSTPLGNRTGPTFGVKRPRRPQWNRPPEVSEKKRKFSKQLAPSGSIHATRESNWTHIWRETHEKVAVEQTTRMGRSTSLGNRTRLTFGVKRTRRPQWNRPPEINEKKRKFSKRLAPSGSIYATPESNWAHIWRETPEKVAVEQTTRSQ</sequence>
<dbReference type="AlphaFoldDB" id="A0AAD5WLA0"/>